<name>A0A6C0DXV0_9ZZZZ</name>
<protein>
    <submittedName>
        <fullName evidence="1">Uncharacterized protein</fullName>
    </submittedName>
</protein>
<evidence type="ECO:0000313" key="1">
    <source>
        <dbReference type="EMBL" id="QHT21201.1"/>
    </source>
</evidence>
<organism evidence="1">
    <name type="scientific">viral metagenome</name>
    <dbReference type="NCBI Taxonomy" id="1070528"/>
    <lineage>
        <taxon>unclassified sequences</taxon>
        <taxon>metagenomes</taxon>
        <taxon>organismal metagenomes</taxon>
    </lineage>
</organism>
<sequence>MATSSSVASSYPTDFAEIFEKVKADPTLFSALDVNRLLEKIENEHYLENKSADDISKDIFDEIEELDLSEEVAMNYCMRLSDYRLVDKICDLRYGRWMRWIKKSDKTLTNGGLLMNVKLDAGGSVLLCKNNTNRFFNVRYDDCVIFQKLTMEEQFVLLANERR</sequence>
<accession>A0A6C0DXV0</accession>
<proteinExistence type="predicted"/>
<dbReference type="EMBL" id="MN739688">
    <property type="protein sequence ID" value="QHT21201.1"/>
    <property type="molecule type" value="Genomic_DNA"/>
</dbReference>
<reference evidence="1" key="1">
    <citation type="journal article" date="2020" name="Nature">
        <title>Giant virus diversity and host interactions through global metagenomics.</title>
        <authorList>
            <person name="Schulz F."/>
            <person name="Roux S."/>
            <person name="Paez-Espino D."/>
            <person name="Jungbluth S."/>
            <person name="Walsh D.A."/>
            <person name="Denef V.J."/>
            <person name="McMahon K.D."/>
            <person name="Konstantinidis K.T."/>
            <person name="Eloe-Fadrosh E.A."/>
            <person name="Kyrpides N.C."/>
            <person name="Woyke T."/>
        </authorList>
    </citation>
    <scope>NUCLEOTIDE SEQUENCE</scope>
    <source>
        <strain evidence="1">GVMAG-M-3300023174-92</strain>
    </source>
</reference>
<dbReference type="AlphaFoldDB" id="A0A6C0DXV0"/>